<keyword evidence="1" id="KW-0732">Signal</keyword>
<proteinExistence type="predicted"/>
<feature type="signal peptide" evidence="1">
    <location>
        <begin position="1"/>
        <end position="18"/>
    </location>
</feature>
<dbReference type="EMBL" id="LJIJ01000508">
    <property type="protein sequence ID" value="ODM96728.1"/>
    <property type="molecule type" value="Genomic_DNA"/>
</dbReference>
<evidence type="ECO:0000313" key="2">
    <source>
        <dbReference type="EMBL" id="ODM96728.1"/>
    </source>
</evidence>
<reference evidence="2 3" key="1">
    <citation type="journal article" date="2016" name="Genome Biol. Evol.">
        <title>Gene Family Evolution Reflects Adaptation to Soil Environmental Stressors in the Genome of the Collembolan Orchesella cincta.</title>
        <authorList>
            <person name="Faddeeva-Vakhrusheva A."/>
            <person name="Derks M.F."/>
            <person name="Anvar S.Y."/>
            <person name="Agamennone V."/>
            <person name="Suring W."/>
            <person name="Smit S."/>
            <person name="van Straalen N.M."/>
            <person name="Roelofs D."/>
        </authorList>
    </citation>
    <scope>NUCLEOTIDE SEQUENCE [LARGE SCALE GENOMIC DNA]</scope>
    <source>
        <tissue evidence="2">Mixed pool</tissue>
    </source>
</reference>
<organism evidence="2 3">
    <name type="scientific">Orchesella cincta</name>
    <name type="common">Springtail</name>
    <name type="synonym">Podura cincta</name>
    <dbReference type="NCBI Taxonomy" id="48709"/>
    <lineage>
        <taxon>Eukaryota</taxon>
        <taxon>Metazoa</taxon>
        <taxon>Ecdysozoa</taxon>
        <taxon>Arthropoda</taxon>
        <taxon>Hexapoda</taxon>
        <taxon>Collembola</taxon>
        <taxon>Entomobryomorpha</taxon>
        <taxon>Entomobryoidea</taxon>
        <taxon>Orchesellidae</taxon>
        <taxon>Orchesellinae</taxon>
        <taxon>Orchesella</taxon>
    </lineage>
</organism>
<gene>
    <name evidence="2" type="ORF">Ocin01_09941</name>
</gene>
<keyword evidence="3" id="KW-1185">Reference proteome</keyword>
<protein>
    <submittedName>
        <fullName evidence="2">Uncharacterized protein</fullName>
    </submittedName>
</protein>
<accession>A0A1D2MV05</accession>
<evidence type="ECO:0000256" key="1">
    <source>
        <dbReference type="SAM" id="SignalP"/>
    </source>
</evidence>
<name>A0A1D2MV05_ORCCI</name>
<dbReference type="OMA" id="NYYPYSY"/>
<dbReference type="AlphaFoldDB" id="A0A1D2MV05"/>
<dbReference type="Proteomes" id="UP000094527">
    <property type="component" value="Unassembled WGS sequence"/>
</dbReference>
<evidence type="ECO:0000313" key="3">
    <source>
        <dbReference type="Proteomes" id="UP000094527"/>
    </source>
</evidence>
<feature type="chain" id="PRO_5008904599" evidence="1">
    <location>
        <begin position="19"/>
        <end position="83"/>
    </location>
</feature>
<comment type="caution">
    <text evidence="2">The sequence shown here is derived from an EMBL/GenBank/DDBJ whole genome shotgun (WGS) entry which is preliminary data.</text>
</comment>
<sequence>MKYFVILALFALVAVTFAQAPEEVPSEKKDDGKDLQSASSYGYGYYPAYYGGYPSYYGGGYYGGGYPYYSYGYPSYGGYGLYY</sequence>